<proteinExistence type="predicted"/>
<protein>
    <submittedName>
        <fullName evidence="2">Tryptophan transporter TrpP</fullName>
    </submittedName>
</protein>
<reference evidence="3" key="1">
    <citation type="submission" date="2016-11" db="EMBL/GenBank/DDBJ databases">
        <authorList>
            <person name="Varghese N."/>
            <person name="Submissions S."/>
        </authorList>
    </citation>
    <scope>NUCLEOTIDE SEQUENCE [LARGE SCALE GENOMIC DNA]</scope>
    <source>
        <strain evidence="3">DSM 2635</strain>
    </source>
</reference>
<dbReference type="RefSeq" id="WP_073125161.1">
    <property type="nucleotide sequence ID" value="NZ_BAABCH010000102.1"/>
</dbReference>
<dbReference type="AlphaFoldDB" id="A0A1M5N7Q6"/>
<dbReference type="EMBL" id="FQWX01000009">
    <property type="protein sequence ID" value="SHG85521.1"/>
    <property type="molecule type" value="Genomic_DNA"/>
</dbReference>
<evidence type="ECO:0000313" key="3">
    <source>
        <dbReference type="Proteomes" id="UP000243255"/>
    </source>
</evidence>
<name>A0A1M5N7Q6_9FIRM</name>
<feature type="transmembrane region" description="Helical" evidence="1">
    <location>
        <begin position="147"/>
        <end position="168"/>
    </location>
</feature>
<feature type="transmembrane region" description="Helical" evidence="1">
    <location>
        <begin position="118"/>
        <end position="141"/>
    </location>
</feature>
<dbReference type="STRING" id="1121321.SAMN04488530_10938"/>
<keyword evidence="1" id="KW-1133">Transmembrane helix</keyword>
<keyword evidence="1" id="KW-0812">Transmembrane</keyword>
<evidence type="ECO:0000313" key="2">
    <source>
        <dbReference type="EMBL" id="SHG85521.1"/>
    </source>
</evidence>
<sequence length="184" mass="20057">MKTNTRKLALNSILLAIGLLLHQVTPALGLPMQPDMALAMLFTIMVLNKEDYKTCLVAGIITGIFTALTTKFPGGQFPNIIDKIVTVNIMYIMMYVMYKLPILNKLNSKKQDMVITAVLMSLGTLVSGCTFLFAAQILVGLPGTFKALFLVAVAPAIVINLVAGLFLFKVVDISIKRTSYARAK</sequence>
<feature type="transmembrane region" description="Helical" evidence="1">
    <location>
        <begin position="80"/>
        <end position="98"/>
    </location>
</feature>
<keyword evidence="1" id="KW-0472">Membrane</keyword>
<dbReference type="InterPro" id="IPR031360">
    <property type="entry name" value="TrpP"/>
</dbReference>
<evidence type="ECO:0000256" key="1">
    <source>
        <dbReference type="SAM" id="Phobius"/>
    </source>
</evidence>
<dbReference type="Pfam" id="PF17099">
    <property type="entry name" value="TrpP"/>
    <property type="match status" value="1"/>
</dbReference>
<keyword evidence="3" id="KW-1185">Reference proteome</keyword>
<gene>
    <name evidence="2" type="ORF">SAMN04488530_10938</name>
</gene>
<dbReference type="Proteomes" id="UP000243255">
    <property type="component" value="Unassembled WGS sequence"/>
</dbReference>
<accession>A0A1M5N7Q6</accession>
<dbReference type="OrthoDB" id="2243651at2"/>
<organism evidence="2 3">
    <name type="scientific">Asaccharospora irregularis DSM 2635</name>
    <dbReference type="NCBI Taxonomy" id="1121321"/>
    <lineage>
        <taxon>Bacteria</taxon>
        <taxon>Bacillati</taxon>
        <taxon>Bacillota</taxon>
        <taxon>Clostridia</taxon>
        <taxon>Peptostreptococcales</taxon>
        <taxon>Peptostreptococcaceae</taxon>
        <taxon>Asaccharospora</taxon>
    </lineage>
</organism>